<proteinExistence type="predicted"/>
<gene>
    <name evidence="4" type="ORF">FTOL_00711</name>
</gene>
<evidence type="ECO:0000313" key="5">
    <source>
        <dbReference type="Proteomes" id="UP001187734"/>
    </source>
</evidence>
<evidence type="ECO:0000313" key="4">
    <source>
        <dbReference type="EMBL" id="SPJ70983.1"/>
    </source>
</evidence>
<dbReference type="InterPro" id="IPR025340">
    <property type="entry name" value="DUF4246"/>
</dbReference>
<dbReference type="AlphaFoldDB" id="A0AAE8LYX6"/>
<keyword evidence="5" id="KW-1185">Reference proteome</keyword>
<evidence type="ECO:0000259" key="2">
    <source>
        <dbReference type="Pfam" id="PF14033"/>
    </source>
</evidence>
<reference evidence="4" key="1">
    <citation type="submission" date="2018-03" db="EMBL/GenBank/DDBJ databases">
        <authorList>
            <person name="Guldener U."/>
        </authorList>
    </citation>
    <scope>NUCLEOTIDE SEQUENCE</scope>
</reference>
<evidence type="ECO:0000256" key="1">
    <source>
        <dbReference type="SAM" id="MobiDB-lite"/>
    </source>
</evidence>
<feature type="domain" description="DUF4246" evidence="2">
    <location>
        <begin position="112"/>
        <end position="603"/>
    </location>
</feature>
<dbReference type="Pfam" id="PF14033">
    <property type="entry name" value="DUF4246"/>
    <property type="match status" value="1"/>
</dbReference>
<name>A0AAE8LYX6_9HYPO</name>
<protein>
    <submittedName>
        <fullName evidence="4">Uncharacterized protein</fullName>
    </submittedName>
</protein>
<dbReference type="EMBL" id="ONZP01000026">
    <property type="protein sequence ID" value="SPJ70983.1"/>
    <property type="molecule type" value="Genomic_DNA"/>
</dbReference>
<feature type="compositionally biased region" description="Acidic residues" evidence="1">
    <location>
        <begin position="371"/>
        <end position="382"/>
    </location>
</feature>
<dbReference type="PANTHER" id="PTHR33119:SF1">
    <property type="entry name" value="FE2OG DIOXYGENASE DOMAIN-CONTAINING PROTEIN"/>
    <property type="match status" value="1"/>
</dbReference>
<comment type="caution">
    <text evidence="4">The sequence shown here is derived from an EMBL/GenBank/DDBJ whole genome shotgun (WGS) entry which is preliminary data.</text>
</comment>
<sequence>MQKPTHEYPGVNYALTDNVGVSDIDAHYPIGFPNYPLGESDVMPVKEVAMMILMDTLTDKPDWHRKIFIESIVQKWREEAREQSETGLWARIMQDKLDGGHPKPRSRVITDAAFDYCIEELRSKASFYVNSGLIPTLDGPDNTVVKSDSYIKEAFRQNLKKAFDVLRREQQDNVDWHPRSNDMVQDLIHPSMYHFVYDRSPFFQEEVVGVENALSFIGQGEPVKRHPPPNIPPHRGHLGYSIGSGNVNPDYWSNKYQWLPSNVGFREDGSAKLTSYVNNLHPTRFPDIYRTLEQAIDKAIPAWDQCLREVDGCRNKSIAGREKSRFEWIHDADDEDDELWIPELNIEEFKNKDIQLANEELEDLEYDCYESAENPVEPDEAEDERRREANLPPLTPNVDDETMARAKWKKFREAKLPDPLPYVPIDYAPKQSLREKFKEKGLQVIVKMASIELTPEKPEFSAGSWHLEGQMNEKIAATALYYVDSENITPSRLSFRIQTSYYLNDDISTSQSQFEYAESVYGTLLDDYSGPAGSCNQSYGDVEAKEGRLLTFPNVFQHRVSSFRLQNPTKPGHRRFIALWLIDPHRRVISTANVPPQQKHWWVGDNPESEIPKGLMTDEEAREHRLELMDERTADRARNDWESVCYNFCEH</sequence>
<organism evidence="4 5">
    <name type="scientific">Fusarium torulosum</name>
    <dbReference type="NCBI Taxonomy" id="33205"/>
    <lineage>
        <taxon>Eukaryota</taxon>
        <taxon>Fungi</taxon>
        <taxon>Dikarya</taxon>
        <taxon>Ascomycota</taxon>
        <taxon>Pezizomycotina</taxon>
        <taxon>Sordariomycetes</taxon>
        <taxon>Hypocreomycetidae</taxon>
        <taxon>Hypocreales</taxon>
        <taxon>Nectriaceae</taxon>
        <taxon>Fusarium</taxon>
    </lineage>
</organism>
<evidence type="ECO:0000259" key="3">
    <source>
        <dbReference type="Pfam" id="PF21666"/>
    </source>
</evidence>
<dbReference type="Pfam" id="PF21666">
    <property type="entry name" value="DUF4246_N"/>
    <property type="match status" value="1"/>
</dbReference>
<accession>A0AAE8LYX6</accession>
<dbReference type="InterPro" id="IPR049207">
    <property type="entry name" value="DUF4246_N"/>
</dbReference>
<feature type="domain" description="DUF4246" evidence="3">
    <location>
        <begin position="9"/>
        <end position="79"/>
    </location>
</feature>
<dbReference type="InterPro" id="IPR049192">
    <property type="entry name" value="DUF4246_C"/>
</dbReference>
<dbReference type="Proteomes" id="UP001187734">
    <property type="component" value="Unassembled WGS sequence"/>
</dbReference>
<dbReference type="PANTHER" id="PTHR33119">
    <property type="entry name" value="IFI3P"/>
    <property type="match status" value="1"/>
</dbReference>
<feature type="region of interest" description="Disordered" evidence="1">
    <location>
        <begin position="371"/>
        <end position="399"/>
    </location>
</feature>